<evidence type="ECO:0000256" key="1">
    <source>
        <dbReference type="ARBA" id="ARBA00004123"/>
    </source>
</evidence>
<dbReference type="GO" id="GO:0032044">
    <property type="term" value="C:DSIF complex"/>
    <property type="evidence" value="ECO:0007669"/>
    <property type="project" value="TreeGrafter"/>
</dbReference>
<dbReference type="InterPro" id="IPR039659">
    <property type="entry name" value="SPT5"/>
</dbReference>
<comment type="caution">
    <text evidence="7">The sequence shown here is derived from an EMBL/GenBank/DDBJ whole genome shotgun (WGS) entry which is preliminary data.</text>
</comment>
<dbReference type="InterPro" id="IPR008991">
    <property type="entry name" value="Translation_prot_SH3-like_sf"/>
</dbReference>
<dbReference type="Gene3D" id="2.30.30.30">
    <property type="match status" value="3"/>
</dbReference>
<dbReference type="GO" id="GO:0006357">
    <property type="term" value="P:regulation of transcription by RNA polymerase II"/>
    <property type="evidence" value="ECO:0007669"/>
    <property type="project" value="InterPro"/>
</dbReference>
<name>A0AAD4T2S6_9MAGN</name>
<evidence type="ECO:0000256" key="5">
    <source>
        <dbReference type="SAM" id="MobiDB-lite"/>
    </source>
</evidence>
<dbReference type="CDD" id="cd06085">
    <property type="entry name" value="KOW_Spt5_5"/>
    <property type="match status" value="1"/>
</dbReference>
<dbReference type="Proteomes" id="UP001202328">
    <property type="component" value="Unassembled WGS sequence"/>
</dbReference>
<feature type="compositionally biased region" description="Acidic residues" evidence="5">
    <location>
        <begin position="60"/>
        <end position="78"/>
    </location>
</feature>
<proteinExistence type="inferred from homology"/>
<dbReference type="Pfam" id="PF00467">
    <property type="entry name" value="KOW"/>
    <property type="match status" value="1"/>
</dbReference>
<protein>
    <recommendedName>
        <fullName evidence="6">KOW domain-containing protein</fullName>
    </recommendedName>
</protein>
<dbReference type="Pfam" id="PF23291">
    <property type="entry name" value="KOW4_SPT5"/>
    <property type="match status" value="1"/>
</dbReference>
<dbReference type="InterPro" id="IPR041976">
    <property type="entry name" value="KOW_Spt5_3"/>
</dbReference>
<feature type="domain" description="KOW" evidence="6">
    <location>
        <begin position="709"/>
        <end position="736"/>
    </location>
</feature>
<dbReference type="Pfam" id="PF23037">
    <property type="entry name" value="KOWx_SPT5"/>
    <property type="match status" value="1"/>
</dbReference>
<dbReference type="Pfam" id="PF03439">
    <property type="entry name" value="Spt5-NGN"/>
    <property type="match status" value="1"/>
</dbReference>
<dbReference type="Pfam" id="PF23284">
    <property type="entry name" value="KOW2_Spt5"/>
    <property type="match status" value="1"/>
</dbReference>
<dbReference type="InterPro" id="IPR036735">
    <property type="entry name" value="NGN_dom_sf"/>
</dbReference>
<evidence type="ECO:0000256" key="2">
    <source>
        <dbReference type="ARBA" id="ARBA00006956"/>
    </source>
</evidence>
<dbReference type="InterPro" id="IPR041975">
    <property type="entry name" value="KOW_Spt5_2"/>
</dbReference>
<organism evidence="7 8">
    <name type="scientific">Papaver atlanticum</name>
    <dbReference type="NCBI Taxonomy" id="357466"/>
    <lineage>
        <taxon>Eukaryota</taxon>
        <taxon>Viridiplantae</taxon>
        <taxon>Streptophyta</taxon>
        <taxon>Embryophyta</taxon>
        <taxon>Tracheophyta</taxon>
        <taxon>Spermatophyta</taxon>
        <taxon>Magnoliopsida</taxon>
        <taxon>Ranunculales</taxon>
        <taxon>Papaveraceae</taxon>
        <taxon>Papaveroideae</taxon>
        <taxon>Papaver</taxon>
    </lineage>
</organism>
<dbReference type="InterPro" id="IPR041978">
    <property type="entry name" value="KOW_Spt5_5"/>
</dbReference>
<dbReference type="Pfam" id="PF23290">
    <property type="entry name" value="KOW5_SPT5"/>
    <property type="match status" value="1"/>
</dbReference>
<feature type="domain" description="KOW" evidence="6">
    <location>
        <begin position="478"/>
        <end position="505"/>
    </location>
</feature>
<feature type="compositionally biased region" description="Acidic residues" evidence="5">
    <location>
        <begin position="13"/>
        <end position="25"/>
    </location>
</feature>
<dbReference type="InterPro" id="IPR041973">
    <property type="entry name" value="KOW_Spt5_1"/>
</dbReference>
<feature type="domain" description="KOW" evidence="6">
    <location>
        <begin position="426"/>
        <end position="453"/>
    </location>
</feature>
<dbReference type="InterPro" id="IPR041977">
    <property type="entry name" value="KOW_Spt5_4"/>
</dbReference>
<dbReference type="CDD" id="cd06084">
    <property type="entry name" value="KOW_Spt5_4"/>
    <property type="match status" value="1"/>
</dbReference>
<dbReference type="PANTHER" id="PTHR11125:SF7">
    <property type="entry name" value="TRANSCRIPTION ELONGATION FACTOR SPT5"/>
    <property type="match status" value="1"/>
</dbReference>
<dbReference type="SMART" id="SM00739">
    <property type="entry name" value="KOW"/>
    <property type="match status" value="5"/>
</dbReference>
<sequence length="826" mass="93334">MARDKSLVQNRSDDDEEFSEEEEYEIQGRSKSSGRGLGGGSKSRGGSSDKRKRSNPFIDDVAEEADDDEEEENEDDDYYYGQGRKKMRKNPFIDDETVEARSDEDESTDGEEEEDPFIVPNDEISQDDDDRRMGHGHQPRLRHGRRLPWDSDDEEDMEEIERRVHQRYQSYEEEFDETDINDVEQQSRLPSVKDSKLWTVKCAIGREREAAVCLMQKCYDLPGMQIRSAIALDYLQNYIYVEADREAHVREACKDLKMLDTRKIVLVPIKEMTDVVSAKGKAVDIVKDMWVRMKIGIYKGDIAKVVSVPDMRQRVMLKLIPRVALQAVADKLDGRKVANKAMVPPQRLVNSDEARNLNIPVDSRRERSTRITFDVIDGKTFKDGFLYKTVSKKSIEYQNIQPSFTELERFSEFGMSTSPEIRRKCHYMKGDSIIVVKGDLINLSGRVEKVEEGNLHIKPNRKDLHTTIVVHEKFVCKYFKVGDHVKVVSGGHEGKTGTVIKVNGNVLIIVCDVTREDISVFADNIVDSSEVTSGATTKVGDYELHDLVMLGDMTFGVIIRIESEAFQVLKGDPDRPVVSVVKLREIKYKIDHRRTTTAPDYSKNPVSVKDVVKILMGPCKGKQGPVQHIHKGILFINDRHHMEHSGFICVKSQSCILMGGTNAKVSLPSRCATSKQASYIPPSPRRYNTGPPLNSGVRHNVAAGRGGHDNFVGSMVKIRLGNYKGCSGRVVSRNGQLVRVELESQMKTITVKREEISVDAGVFTSFSETPQRGIGSETPMRPPQTPLHPYMTPMRDQGGETPLHIGMRTPMRHQAWNPYAISTPAR</sequence>
<evidence type="ECO:0000256" key="4">
    <source>
        <dbReference type="ARBA" id="ARBA00023242"/>
    </source>
</evidence>
<keyword evidence="3" id="KW-0804">Transcription</keyword>
<feature type="domain" description="KOW" evidence="6">
    <location>
        <begin position="605"/>
        <end position="632"/>
    </location>
</feature>
<evidence type="ECO:0000313" key="8">
    <source>
        <dbReference type="Proteomes" id="UP001202328"/>
    </source>
</evidence>
<feature type="compositionally biased region" description="Acidic residues" evidence="5">
    <location>
        <begin position="93"/>
        <end position="116"/>
    </location>
</feature>
<dbReference type="GO" id="GO:0003729">
    <property type="term" value="F:mRNA binding"/>
    <property type="evidence" value="ECO:0007669"/>
    <property type="project" value="TreeGrafter"/>
</dbReference>
<dbReference type="InterPro" id="IPR005100">
    <property type="entry name" value="NGN-domain"/>
</dbReference>
<keyword evidence="8" id="KW-1185">Reference proteome</keyword>
<dbReference type="CDD" id="cd06083">
    <property type="entry name" value="KOW_Spt5_3"/>
    <property type="match status" value="1"/>
</dbReference>
<evidence type="ECO:0000259" key="6">
    <source>
        <dbReference type="SMART" id="SM00739"/>
    </source>
</evidence>
<dbReference type="AlphaFoldDB" id="A0AAD4T2S6"/>
<feature type="compositionally biased region" description="Basic residues" evidence="5">
    <location>
        <begin position="134"/>
        <end position="146"/>
    </location>
</feature>
<comment type="subcellular location">
    <subcellularLocation>
        <location evidence="1">Nucleus</location>
    </subcellularLocation>
</comment>
<dbReference type="InterPro" id="IPR014722">
    <property type="entry name" value="Rib_uL2_dom2"/>
</dbReference>
<dbReference type="Pfam" id="PF23042">
    <property type="entry name" value="KOW1_SPT5"/>
    <property type="match status" value="1"/>
</dbReference>
<reference evidence="7" key="1">
    <citation type="submission" date="2022-04" db="EMBL/GenBank/DDBJ databases">
        <title>A functionally conserved STORR gene fusion in Papaver species that diverged 16.8 million years ago.</title>
        <authorList>
            <person name="Catania T."/>
        </authorList>
    </citation>
    <scope>NUCLEOTIDE SEQUENCE</scope>
    <source>
        <strain evidence="7">S-188037</strain>
    </source>
</reference>
<dbReference type="CDD" id="cd06081">
    <property type="entry name" value="KOW_Spt5_1"/>
    <property type="match status" value="1"/>
</dbReference>
<evidence type="ECO:0000313" key="7">
    <source>
        <dbReference type="EMBL" id="KAI3934242.1"/>
    </source>
</evidence>
<feature type="domain" description="KOW" evidence="6">
    <location>
        <begin position="284"/>
        <end position="311"/>
    </location>
</feature>
<dbReference type="InterPro" id="IPR039385">
    <property type="entry name" value="NGN_Euk"/>
</dbReference>
<dbReference type="CDD" id="cd09888">
    <property type="entry name" value="NGN_Euk"/>
    <property type="match status" value="1"/>
</dbReference>
<evidence type="ECO:0000256" key="3">
    <source>
        <dbReference type="ARBA" id="ARBA00023163"/>
    </source>
</evidence>
<dbReference type="Gene3D" id="3.30.70.940">
    <property type="entry name" value="NusG, N-terminal domain"/>
    <property type="match status" value="1"/>
</dbReference>
<dbReference type="SUPFAM" id="SSF50104">
    <property type="entry name" value="Translation proteins SH3-like domain"/>
    <property type="match status" value="1"/>
</dbReference>
<gene>
    <name evidence="7" type="ORF">MKW98_009223</name>
</gene>
<dbReference type="InterPro" id="IPR057936">
    <property type="entry name" value="KOWx_Spt5"/>
</dbReference>
<dbReference type="PANTHER" id="PTHR11125">
    <property type="entry name" value="SUPPRESSOR OF TY 5"/>
    <property type="match status" value="1"/>
</dbReference>
<feature type="region of interest" description="Disordered" evidence="5">
    <location>
        <begin position="1"/>
        <end position="154"/>
    </location>
</feature>
<dbReference type="GO" id="GO:0032784">
    <property type="term" value="P:regulation of DNA-templated transcription elongation"/>
    <property type="evidence" value="ECO:0007669"/>
    <property type="project" value="InterPro"/>
</dbReference>
<keyword evidence="4" id="KW-0539">Nucleus</keyword>
<comment type="similarity">
    <text evidence="2">Belongs to the SPT5 family.</text>
</comment>
<dbReference type="InterPro" id="IPR005824">
    <property type="entry name" value="KOW"/>
</dbReference>
<accession>A0AAD4T2S6</accession>
<dbReference type="GO" id="GO:0006368">
    <property type="term" value="P:transcription elongation by RNA polymerase II"/>
    <property type="evidence" value="ECO:0007669"/>
    <property type="project" value="TreeGrafter"/>
</dbReference>
<dbReference type="EMBL" id="JAJJMB010006586">
    <property type="protein sequence ID" value="KAI3934242.1"/>
    <property type="molecule type" value="Genomic_DNA"/>
</dbReference>